<comment type="caution">
    <text evidence="7">The sequence shown here is derived from an EMBL/GenBank/DDBJ whole genome shotgun (WGS) entry which is preliminary data.</text>
</comment>
<dbReference type="AlphaFoldDB" id="G5IAW8"/>
<feature type="domain" description="PTS EIIA type-2" evidence="5">
    <location>
        <begin position="492"/>
        <end position="639"/>
    </location>
</feature>
<dbReference type="InterPro" id="IPR036634">
    <property type="entry name" value="PRD_sf"/>
</dbReference>
<dbReference type="EMBL" id="ADLN01000005">
    <property type="protein sequence ID" value="EHI61283.1"/>
    <property type="molecule type" value="Genomic_DNA"/>
</dbReference>
<sequence length="640" mass="74516">MTEKQRNVIDVLTRAKGCVTASAISGELGYSVRAVKKYISEINGDIPNLITSTSKGYQIDRERIGEISPEDSACPQTSEERALYIIKSILQKNSGEEEFNIYDFAEELYVSYATVKRVLNMVAGMCQPYHLKLNISGDFFSLQGAESDKRRLMSSCYYQEFEKHDLSLASIQKVFDGYDIEWIKNMVINYCNKHHYYVNGYALVNLILDITISLDRIKKNFSRKFDEECCENIRVNQGEKRLAEEIIREFEQKYDVQYNELELQSFTLLLMSHLLRVDYKKIDYNDLDQIIGRECRTLVDEILQSTQEYYLLNMEDKELYIRFAMHIRSLLVRAKTGFINKNPLTETIKTGCPLLFDCAVSMSNIIRHRTGYEIVEDEIAYIALHIGTLLEMNEKSTNKLQCILIFPQYYDFSSRLERNLTNRFGNVLEIVNVLTNPDDLMNEKNVDLVISTVPLKPFPDREVAVINSWMTDRDYDSLNMHIENIRRTQKKQLLLEQLIAVTNPAMFHRNILFDSKEDIICFMMEDMCNLGYADETYLDGILERERMSSTAFDYVAVPHSMAMNAKKTGMYIMLYDHPVLWGGKFVNIILLFTISKDEIGLFRNVFDNLVVLLMERMTLNRVLQSKTYNEFIKNVVDSYE</sequence>
<dbReference type="Proteomes" id="UP000005384">
    <property type="component" value="Unassembled WGS sequence"/>
</dbReference>
<evidence type="ECO:0000259" key="6">
    <source>
        <dbReference type="PROSITE" id="PS51372"/>
    </source>
</evidence>
<evidence type="ECO:0000256" key="4">
    <source>
        <dbReference type="ARBA" id="ARBA00023163"/>
    </source>
</evidence>
<dbReference type="SUPFAM" id="SSF63520">
    <property type="entry name" value="PTS-regulatory domain, PRD"/>
    <property type="match status" value="2"/>
</dbReference>
<evidence type="ECO:0000256" key="1">
    <source>
        <dbReference type="ARBA" id="ARBA00022737"/>
    </source>
</evidence>
<dbReference type="PANTHER" id="PTHR30185">
    <property type="entry name" value="CRYPTIC BETA-GLUCOSIDE BGL OPERON ANTITERMINATOR"/>
    <property type="match status" value="1"/>
</dbReference>
<dbReference type="PATRIC" id="fig|742737.3.peg.645"/>
<keyword evidence="8" id="KW-1185">Reference proteome</keyword>
<dbReference type="InterPro" id="IPR036388">
    <property type="entry name" value="WH-like_DNA-bd_sf"/>
</dbReference>
<proteinExistence type="predicted"/>
<protein>
    <submittedName>
        <fullName evidence="7">Uncharacterized protein</fullName>
    </submittedName>
</protein>
<dbReference type="OrthoDB" id="3175596at2"/>
<gene>
    <name evidence="7" type="ORF">HMPREF9473_00645</name>
</gene>
<dbReference type="SUPFAM" id="SSF55804">
    <property type="entry name" value="Phoshotransferase/anion transport protein"/>
    <property type="match status" value="1"/>
</dbReference>
<keyword evidence="1" id="KW-0677">Repeat</keyword>
<evidence type="ECO:0000313" key="8">
    <source>
        <dbReference type="Proteomes" id="UP000005384"/>
    </source>
</evidence>
<reference evidence="7 8" key="1">
    <citation type="submission" date="2011-08" db="EMBL/GenBank/DDBJ databases">
        <title>The Genome Sequence of Clostridium hathewayi WAL-18680.</title>
        <authorList>
            <consortium name="The Broad Institute Genome Sequencing Platform"/>
            <person name="Earl A."/>
            <person name="Ward D."/>
            <person name="Feldgarden M."/>
            <person name="Gevers D."/>
            <person name="Finegold S.M."/>
            <person name="Summanen P.H."/>
            <person name="Molitoris D.R."/>
            <person name="Song M."/>
            <person name="Daigneault M."/>
            <person name="Allen-Vercoe E."/>
            <person name="Young S.K."/>
            <person name="Zeng Q."/>
            <person name="Gargeya S."/>
            <person name="Fitzgerald M."/>
            <person name="Haas B."/>
            <person name="Abouelleil A."/>
            <person name="Alvarado L."/>
            <person name="Arachchi H.M."/>
            <person name="Berlin A."/>
            <person name="Brown A."/>
            <person name="Chapman S.B."/>
            <person name="Chen Z."/>
            <person name="Dunbar C."/>
            <person name="Freedman E."/>
            <person name="Gearin G."/>
            <person name="Gellesch M."/>
            <person name="Goldberg J."/>
            <person name="Griggs A."/>
            <person name="Gujja S."/>
            <person name="Heiman D."/>
            <person name="Howarth C."/>
            <person name="Larson L."/>
            <person name="Lui A."/>
            <person name="MacDonald P.J.P."/>
            <person name="Montmayeur A."/>
            <person name="Murphy C."/>
            <person name="Neiman D."/>
            <person name="Pearson M."/>
            <person name="Priest M."/>
            <person name="Roberts A."/>
            <person name="Saif S."/>
            <person name="Shea T."/>
            <person name="Shenoy N."/>
            <person name="Sisk P."/>
            <person name="Stolte C."/>
            <person name="Sykes S."/>
            <person name="Wortman J."/>
            <person name="Nusbaum C."/>
            <person name="Birren B."/>
        </authorList>
    </citation>
    <scope>NUCLEOTIDE SEQUENCE [LARGE SCALE GENOMIC DNA]</scope>
    <source>
        <strain evidence="7 8">WAL-18680</strain>
    </source>
</reference>
<dbReference type="PROSITE" id="PS51094">
    <property type="entry name" value="PTS_EIIA_TYPE_2"/>
    <property type="match status" value="1"/>
</dbReference>
<keyword evidence="3" id="KW-0010">Activator</keyword>
<evidence type="ECO:0000313" key="7">
    <source>
        <dbReference type="EMBL" id="EHI61283.1"/>
    </source>
</evidence>
<organism evidence="7 8">
    <name type="scientific">Hungatella hathewayi WAL-18680</name>
    <dbReference type="NCBI Taxonomy" id="742737"/>
    <lineage>
        <taxon>Bacteria</taxon>
        <taxon>Bacillati</taxon>
        <taxon>Bacillota</taxon>
        <taxon>Clostridia</taxon>
        <taxon>Lachnospirales</taxon>
        <taxon>Lachnospiraceae</taxon>
        <taxon>Hungatella</taxon>
    </lineage>
</organism>
<dbReference type="RefSeq" id="WP_006778630.1">
    <property type="nucleotide sequence ID" value="NZ_CP040506.1"/>
</dbReference>
<feature type="domain" description="PRD" evidence="6">
    <location>
        <begin position="174"/>
        <end position="280"/>
    </location>
</feature>
<dbReference type="GO" id="GO:0006355">
    <property type="term" value="P:regulation of DNA-templated transcription"/>
    <property type="evidence" value="ECO:0007669"/>
    <property type="project" value="InterPro"/>
</dbReference>
<dbReference type="InterPro" id="IPR007737">
    <property type="entry name" value="Mga_HTH"/>
</dbReference>
<dbReference type="Gene3D" id="1.10.10.10">
    <property type="entry name" value="Winged helix-like DNA-binding domain superfamily/Winged helix DNA-binding domain"/>
    <property type="match status" value="2"/>
</dbReference>
<evidence type="ECO:0000256" key="3">
    <source>
        <dbReference type="ARBA" id="ARBA00023159"/>
    </source>
</evidence>
<dbReference type="PROSITE" id="PS51372">
    <property type="entry name" value="PRD_2"/>
    <property type="match status" value="2"/>
</dbReference>
<dbReference type="Pfam" id="PF05043">
    <property type="entry name" value="Mga"/>
    <property type="match status" value="1"/>
</dbReference>
<accession>G5IAW8</accession>
<dbReference type="Pfam" id="PF00874">
    <property type="entry name" value="PRD"/>
    <property type="match status" value="1"/>
</dbReference>
<dbReference type="Pfam" id="PF00359">
    <property type="entry name" value="PTS_EIIA_2"/>
    <property type="match status" value="1"/>
</dbReference>
<dbReference type="Gene3D" id="3.40.930.10">
    <property type="entry name" value="Mannitol-specific EII, Chain A"/>
    <property type="match status" value="1"/>
</dbReference>
<feature type="domain" description="PRD" evidence="6">
    <location>
        <begin position="290"/>
        <end position="396"/>
    </location>
</feature>
<dbReference type="InterPro" id="IPR011608">
    <property type="entry name" value="PRD"/>
</dbReference>
<evidence type="ECO:0000259" key="5">
    <source>
        <dbReference type="PROSITE" id="PS51094"/>
    </source>
</evidence>
<dbReference type="Gene3D" id="1.10.1790.10">
    <property type="entry name" value="PRD domain"/>
    <property type="match status" value="1"/>
</dbReference>
<dbReference type="HOGENOM" id="CLU_013442_5_2_9"/>
<evidence type="ECO:0000256" key="2">
    <source>
        <dbReference type="ARBA" id="ARBA00023015"/>
    </source>
</evidence>
<dbReference type="InterPro" id="IPR002178">
    <property type="entry name" value="PTS_EIIA_type-2_dom"/>
</dbReference>
<keyword evidence="2" id="KW-0805">Transcription regulation</keyword>
<keyword evidence="4" id="KW-0804">Transcription</keyword>
<dbReference type="PANTHER" id="PTHR30185:SF12">
    <property type="entry name" value="TRANSCRIPTIONAL REGULATOR MANR"/>
    <property type="match status" value="1"/>
</dbReference>
<name>G5IAW8_9FIRM</name>
<dbReference type="InterPro" id="IPR016152">
    <property type="entry name" value="PTrfase/Anion_transptr"/>
</dbReference>
<dbReference type="InterPro" id="IPR050661">
    <property type="entry name" value="BglG_antiterminators"/>
</dbReference>